<evidence type="ECO:0000256" key="3">
    <source>
        <dbReference type="SAM" id="MobiDB-lite"/>
    </source>
</evidence>
<dbReference type="Pfam" id="PF00107">
    <property type="entry name" value="ADH_zinc_N"/>
    <property type="match status" value="1"/>
</dbReference>
<dbReference type="Pfam" id="PF08240">
    <property type="entry name" value="ADH_N"/>
    <property type="match status" value="1"/>
</dbReference>
<dbReference type="PANTHER" id="PTHR43775:SF37">
    <property type="entry name" value="SI:DKEY-61P9.11"/>
    <property type="match status" value="1"/>
</dbReference>
<evidence type="ECO:0000256" key="1">
    <source>
        <dbReference type="ARBA" id="ARBA00022450"/>
    </source>
</evidence>
<dbReference type="InterPro" id="IPR020843">
    <property type="entry name" value="ER"/>
</dbReference>
<evidence type="ECO:0008006" key="8">
    <source>
        <dbReference type="Google" id="ProtNLM"/>
    </source>
</evidence>
<feature type="compositionally biased region" description="Basic and acidic residues" evidence="3">
    <location>
        <begin position="14"/>
        <end position="24"/>
    </location>
</feature>
<evidence type="ECO:0000313" key="7">
    <source>
        <dbReference type="Proteomes" id="UP000037020"/>
    </source>
</evidence>
<dbReference type="InterPro" id="IPR036291">
    <property type="entry name" value="NAD(P)-bd_dom_sf"/>
</dbReference>
<sequence>SDEDEIVLTAADRFVPRERPRPEPARPAGATPYALRVRHPGLSYELVWEETPAPAPPGPDEVLVDVRASALNYRDIMKAVGLLPVEACVDAAEAASVGLECAGVVLACGPGVTDFAPGDRVVGMTYSACASHALMQPAKMWRLSDSVSFAEAAAAPIAVSTVQYGLGELARLRPGETVLVHGAAGGVGLAAVAYATLKGARVIATAGSDLKRTFLRSLGVEHVLDSRTLDFAEQVRAITGGQGVDVVLNSLAGEAMARSLELLRSGGRFVELGKRDFYENKPLLLRPFTKNISYFGADVSQVPDHCFPRMRAEMGDLTGGSAHVKVPHTAFPAARVAEAFALLQHSRHIGKVVITYDPLDEPLLIEERPAPPRLDPEGSYLVTGGTGGFGAATACWLAELGARHLALVSRSGERAPEAAATAARLAELGARVSVHAADVTDPRAVRAVLAELEAAGRPLRGIAHAAMHLDDATLSELSEERIRATLAPKMAGAQVLESAAAEAGAELDLFLLHSSGTTLIGNIKQAPYVGANLYLEALARRRRQRGEAALA</sequence>
<feature type="domain" description="Enoyl reductase (ER)" evidence="5">
    <location>
        <begin position="41"/>
        <end position="354"/>
    </location>
</feature>
<name>A0ABR5IWY3_9ACTN</name>
<dbReference type="Pfam" id="PF08659">
    <property type="entry name" value="KR"/>
    <property type="match status" value="1"/>
</dbReference>
<dbReference type="PANTHER" id="PTHR43775">
    <property type="entry name" value="FATTY ACID SYNTHASE"/>
    <property type="match status" value="1"/>
</dbReference>
<organism evidence="6 7">
    <name type="scientific">Streptomyces varsoviensis</name>
    <dbReference type="NCBI Taxonomy" id="67373"/>
    <lineage>
        <taxon>Bacteria</taxon>
        <taxon>Bacillati</taxon>
        <taxon>Actinomycetota</taxon>
        <taxon>Actinomycetes</taxon>
        <taxon>Kitasatosporales</taxon>
        <taxon>Streptomycetaceae</taxon>
        <taxon>Streptomyces</taxon>
    </lineage>
</organism>
<evidence type="ECO:0000259" key="5">
    <source>
        <dbReference type="SMART" id="SM00829"/>
    </source>
</evidence>
<proteinExistence type="predicted"/>
<dbReference type="SMART" id="SM00822">
    <property type="entry name" value="PKS_KR"/>
    <property type="match status" value="1"/>
</dbReference>
<dbReference type="InterPro" id="IPR013968">
    <property type="entry name" value="PKS_KR"/>
</dbReference>
<dbReference type="InterPro" id="IPR013154">
    <property type="entry name" value="ADH-like_N"/>
</dbReference>
<feature type="non-terminal residue" evidence="6">
    <location>
        <position position="551"/>
    </location>
</feature>
<keyword evidence="1" id="KW-0596">Phosphopantetheine</keyword>
<dbReference type="InterPro" id="IPR050091">
    <property type="entry name" value="PKS_NRPS_Biosynth_Enz"/>
</dbReference>
<dbReference type="CDD" id="cd05195">
    <property type="entry name" value="enoyl_red"/>
    <property type="match status" value="1"/>
</dbReference>
<comment type="caution">
    <text evidence="6">The sequence shown here is derived from an EMBL/GenBank/DDBJ whole genome shotgun (WGS) entry which is preliminary data.</text>
</comment>
<protein>
    <recommendedName>
        <fullName evidence="8">Enoyl reductase (ER) domain-containing protein</fullName>
    </recommendedName>
</protein>
<dbReference type="Gene3D" id="3.40.50.720">
    <property type="entry name" value="NAD(P)-binding Rossmann-like Domain"/>
    <property type="match status" value="1"/>
</dbReference>
<evidence type="ECO:0000256" key="2">
    <source>
        <dbReference type="ARBA" id="ARBA00022553"/>
    </source>
</evidence>
<dbReference type="InterPro" id="IPR013149">
    <property type="entry name" value="ADH-like_C"/>
</dbReference>
<dbReference type="EMBL" id="LGUT01003272">
    <property type="protein sequence ID" value="KOG85673.1"/>
    <property type="molecule type" value="Genomic_DNA"/>
</dbReference>
<dbReference type="InterPro" id="IPR057326">
    <property type="entry name" value="KR_dom"/>
</dbReference>
<evidence type="ECO:0000313" key="6">
    <source>
        <dbReference type="EMBL" id="KOG85673.1"/>
    </source>
</evidence>
<dbReference type="SUPFAM" id="SSF50129">
    <property type="entry name" value="GroES-like"/>
    <property type="match status" value="1"/>
</dbReference>
<dbReference type="Gene3D" id="3.90.180.10">
    <property type="entry name" value="Medium-chain alcohol dehydrogenases, catalytic domain"/>
    <property type="match status" value="1"/>
</dbReference>
<dbReference type="Proteomes" id="UP000037020">
    <property type="component" value="Unassembled WGS sequence"/>
</dbReference>
<accession>A0ABR5IWY3</accession>
<evidence type="ECO:0000259" key="4">
    <source>
        <dbReference type="SMART" id="SM00822"/>
    </source>
</evidence>
<dbReference type="SMART" id="SM00829">
    <property type="entry name" value="PKS_ER"/>
    <property type="match status" value="1"/>
</dbReference>
<dbReference type="SUPFAM" id="SSF51735">
    <property type="entry name" value="NAD(P)-binding Rossmann-fold domains"/>
    <property type="match status" value="2"/>
</dbReference>
<reference evidence="6 7" key="1">
    <citation type="submission" date="2015-07" db="EMBL/GenBank/DDBJ databases">
        <authorList>
            <person name="Ju K.-S."/>
            <person name="Doroghazi J.R."/>
            <person name="Metcalf W.W."/>
        </authorList>
    </citation>
    <scope>NUCLEOTIDE SEQUENCE [LARGE SCALE GENOMIC DNA]</scope>
    <source>
        <strain evidence="6 7">NRRL B-3589</strain>
    </source>
</reference>
<feature type="non-terminal residue" evidence="6">
    <location>
        <position position="1"/>
    </location>
</feature>
<dbReference type="InterPro" id="IPR011032">
    <property type="entry name" value="GroES-like_sf"/>
</dbReference>
<feature type="region of interest" description="Disordered" evidence="3">
    <location>
        <begin position="1"/>
        <end position="31"/>
    </location>
</feature>
<gene>
    <name evidence="6" type="ORF">ADK38_35355</name>
</gene>
<keyword evidence="2" id="KW-0597">Phosphoprotein</keyword>
<feature type="domain" description="Ketoreductase" evidence="4">
    <location>
        <begin position="378"/>
        <end position="551"/>
    </location>
</feature>
<keyword evidence="7" id="KW-1185">Reference proteome</keyword>